<feature type="compositionally biased region" description="Basic and acidic residues" evidence="1">
    <location>
        <begin position="28"/>
        <end position="37"/>
    </location>
</feature>
<sequence length="153" mass="16722">KESKASMLIGDMGITMLMVHVQQVEKDQLKDREEFKNKKANTSRNESGQQKSSVNQSSFQRKQKRPAPSSASAPHQGTNVSTIVRIPKISEQDLRIRKVVRIEAEYLKDPTKTEVTMVDAIVKASLANTPFSVSSGAGTSEMTLGTGAQTVTT</sequence>
<protein>
    <recommendedName>
        <fullName evidence="4">Gag-pol polyprotein</fullName>
    </recommendedName>
</protein>
<dbReference type="EMBL" id="CP133620">
    <property type="protein sequence ID" value="WMV47882.1"/>
    <property type="molecule type" value="Genomic_DNA"/>
</dbReference>
<feature type="non-terminal residue" evidence="2">
    <location>
        <position position="1"/>
    </location>
</feature>
<evidence type="ECO:0000313" key="3">
    <source>
        <dbReference type="Proteomes" id="UP001234989"/>
    </source>
</evidence>
<reference evidence="2" key="1">
    <citation type="submission" date="2023-08" db="EMBL/GenBank/DDBJ databases">
        <title>A de novo genome assembly of Solanum verrucosum Schlechtendal, a Mexican diploid species geographically isolated from the other diploid A-genome species in potato relatives.</title>
        <authorList>
            <person name="Hosaka K."/>
        </authorList>
    </citation>
    <scope>NUCLEOTIDE SEQUENCE</scope>
    <source>
        <tissue evidence="2">Young leaves</tissue>
    </source>
</reference>
<feature type="compositionally biased region" description="Polar residues" evidence="1">
    <location>
        <begin position="40"/>
        <end position="60"/>
    </location>
</feature>
<accession>A0AAF0ZQ58</accession>
<name>A0AAF0ZQ58_SOLVR</name>
<organism evidence="2 3">
    <name type="scientific">Solanum verrucosum</name>
    <dbReference type="NCBI Taxonomy" id="315347"/>
    <lineage>
        <taxon>Eukaryota</taxon>
        <taxon>Viridiplantae</taxon>
        <taxon>Streptophyta</taxon>
        <taxon>Embryophyta</taxon>
        <taxon>Tracheophyta</taxon>
        <taxon>Spermatophyta</taxon>
        <taxon>Magnoliopsida</taxon>
        <taxon>eudicotyledons</taxon>
        <taxon>Gunneridae</taxon>
        <taxon>Pentapetalae</taxon>
        <taxon>asterids</taxon>
        <taxon>lamiids</taxon>
        <taxon>Solanales</taxon>
        <taxon>Solanaceae</taxon>
        <taxon>Solanoideae</taxon>
        <taxon>Solaneae</taxon>
        <taxon>Solanum</taxon>
    </lineage>
</organism>
<keyword evidence="3" id="KW-1185">Reference proteome</keyword>
<evidence type="ECO:0000313" key="2">
    <source>
        <dbReference type="EMBL" id="WMV47882.1"/>
    </source>
</evidence>
<feature type="region of interest" description="Disordered" evidence="1">
    <location>
        <begin position="28"/>
        <end position="85"/>
    </location>
</feature>
<dbReference type="AlphaFoldDB" id="A0AAF0ZQ58"/>
<proteinExistence type="predicted"/>
<dbReference type="Proteomes" id="UP001234989">
    <property type="component" value="Chromosome 9"/>
</dbReference>
<evidence type="ECO:0000256" key="1">
    <source>
        <dbReference type="SAM" id="MobiDB-lite"/>
    </source>
</evidence>
<gene>
    <name evidence="2" type="ORF">MTR67_041267</name>
</gene>
<evidence type="ECO:0008006" key="4">
    <source>
        <dbReference type="Google" id="ProtNLM"/>
    </source>
</evidence>
<feature type="compositionally biased region" description="Polar residues" evidence="1">
    <location>
        <begin position="69"/>
        <end position="82"/>
    </location>
</feature>